<feature type="domain" description="Lipid/polyisoprenoid-binding YceI-like" evidence="2">
    <location>
        <begin position="2"/>
        <end position="76"/>
    </location>
</feature>
<name>A0A4R6AN11_9RHOB</name>
<evidence type="ECO:0000259" key="2">
    <source>
        <dbReference type="Pfam" id="PF04264"/>
    </source>
</evidence>
<dbReference type="EMBL" id="SMZO01000059">
    <property type="protein sequence ID" value="TDL84704.1"/>
    <property type="molecule type" value="Genomic_DNA"/>
</dbReference>
<dbReference type="InterPro" id="IPR036761">
    <property type="entry name" value="TTHA0802/YceI-like_sf"/>
</dbReference>
<dbReference type="InterPro" id="IPR007372">
    <property type="entry name" value="Lipid/polyisoprenoid-bd_YceI"/>
</dbReference>
<evidence type="ECO:0000256" key="1">
    <source>
        <dbReference type="SAM" id="MobiDB-lite"/>
    </source>
</evidence>
<evidence type="ECO:0000313" key="3">
    <source>
        <dbReference type="EMBL" id="TDL84704.1"/>
    </source>
</evidence>
<keyword evidence="4" id="KW-1185">Reference proteome</keyword>
<sequence>MQNNPQMMFTANGGEAASDTEGTFTGMLSLRGRENPLTLTVTLNKVADYPFGHKKQTVGIFARGSVLRSNFGMDCGVAKSASPPFGSRGGAGSGT</sequence>
<dbReference type="SUPFAM" id="SSF101874">
    <property type="entry name" value="YceI-like"/>
    <property type="match status" value="1"/>
</dbReference>
<dbReference type="AlphaFoldDB" id="A0A4R6AN11"/>
<evidence type="ECO:0000313" key="4">
    <source>
        <dbReference type="Proteomes" id="UP000294562"/>
    </source>
</evidence>
<feature type="region of interest" description="Disordered" evidence="1">
    <location>
        <begin position="1"/>
        <end position="22"/>
    </location>
</feature>
<protein>
    <submittedName>
        <fullName evidence="3">YceI family protein</fullName>
    </submittedName>
</protein>
<accession>A0A4R6AN11</accession>
<dbReference type="OrthoDB" id="9811006at2"/>
<proteinExistence type="predicted"/>
<organism evidence="3 4">
    <name type="scientific">Meridianimarinicoccus aquatilis</name>
    <dbReference type="NCBI Taxonomy" id="2552766"/>
    <lineage>
        <taxon>Bacteria</taxon>
        <taxon>Pseudomonadati</taxon>
        <taxon>Pseudomonadota</taxon>
        <taxon>Alphaproteobacteria</taxon>
        <taxon>Rhodobacterales</taxon>
        <taxon>Paracoccaceae</taxon>
        <taxon>Meridianimarinicoccus</taxon>
    </lineage>
</organism>
<dbReference type="Pfam" id="PF04264">
    <property type="entry name" value="YceI"/>
    <property type="match status" value="1"/>
</dbReference>
<dbReference type="Gene3D" id="2.40.128.110">
    <property type="entry name" value="Lipid/polyisoprenoid-binding, YceI-like"/>
    <property type="match status" value="1"/>
</dbReference>
<gene>
    <name evidence="3" type="ORF">E2L05_17405</name>
</gene>
<dbReference type="Proteomes" id="UP000294562">
    <property type="component" value="Unassembled WGS sequence"/>
</dbReference>
<reference evidence="3 4" key="1">
    <citation type="submission" date="2019-03" db="EMBL/GenBank/DDBJ databases">
        <title>Rhodobacteraceae bacterium SM1902, a new member of the family Rhodobacteraceae isolated from Yantai.</title>
        <authorList>
            <person name="Sun Y."/>
        </authorList>
    </citation>
    <scope>NUCLEOTIDE SEQUENCE [LARGE SCALE GENOMIC DNA]</scope>
    <source>
        <strain evidence="3 4">SM1902</strain>
    </source>
</reference>
<comment type="caution">
    <text evidence="3">The sequence shown here is derived from an EMBL/GenBank/DDBJ whole genome shotgun (WGS) entry which is preliminary data.</text>
</comment>